<organism evidence="1 2">
    <name type="scientific">Actinoplanes aureus</name>
    <dbReference type="NCBI Taxonomy" id="2792083"/>
    <lineage>
        <taxon>Bacteria</taxon>
        <taxon>Bacillati</taxon>
        <taxon>Actinomycetota</taxon>
        <taxon>Actinomycetes</taxon>
        <taxon>Micromonosporales</taxon>
        <taxon>Micromonosporaceae</taxon>
        <taxon>Actinoplanes</taxon>
    </lineage>
</organism>
<name>A0A931C2A5_9ACTN</name>
<comment type="caution">
    <text evidence="1">The sequence shown here is derived from an EMBL/GenBank/DDBJ whole genome shotgun (WGS) entry which is preliminary data.</text>
</comment>
<dbReference type="GO" id="GO:0003677">
    <property type="term" value="F:DNA binding"/>
    <property type="evidence" value="ECO:0007669"/>
    <property type="project" value="InterPro"/>
</dbReference>
<protein>
    <submittedName>
        <fullName evidence="1">YbaB/EbfC family nucleoid-associated protein</fullName>
    </submittedName>
</protein>
<dbReference type="Gene3D" id="3.30.1310.10">
    <property type="entry name" value="Nucleoid-associated protein YbaB-like domain"/>
    <property type="match status" value="1"/>
</dbReference>
<dbReference type="EMBL" id="JADQTO010000002">
    <property type="protein sequence ID" value="MBG0560959.1"/>
    <property type="molecule type" value="Genomic_DNA"/>
</dbReference>
<gene>
    <name evidence="1" type="ORF">I4J89_05725</name>
</gene>
<evidence type="ECO:0000313" key="2">
    <source>
        <dbReference type="Proteomes" id="UP000598146"/>
    </source>
</evidence>
<keyword evidence="2" id="KW-1185">Reference proteome</keyword>
<sequence length="106" mass="11468">MDAAGNEVAVVAEAAGGRIQVELDSDGRLWDLVIDPRAMTLPAEEFRAALISAFTLAQDHLREQVSAAAAAYAAEMPPQDAVEIADRRFAEISLALYDISRRAARR</sequence>
<dbReference type="Proteomes" id="UP000598146">
    <property type="component" value="Unassembled WGS sequence"/>
</dbReference>
<dbReference type="AlphaFoldDB" id="A0A931C2A5"/>
<dbReference type="InterPro" id="IPR036894">
    <property type="entry name" value="YbaB-like_sf"/>
</dbReference>
<dbReference type="RefSeq" id="WP_196412729.1">
    <property type="nucleotide sequence ID" value="NZ_JADQTO010000002.1"/>
</dbReference>
<proteinExistence type="predicted"/>
<dbReference type="SUPFAM" id="SSF82607">
    <property type="entry name" value="YbaB-like"/>
    <property type="match status" value="1"/>
</dbReference>
<reference evidence="1" key="1">
    <citation type="submission" date="2020-11" db="EMBL/GenBank/DDBJ databases">
        <title>Isolation and identification of active actinomycetes.</title>
        <authorList>
            <person name="Sun X."/>
        </authorList>
    </citation>
    <scope>NUCLEOTIDE SEQUENCE</scope>
    <source>
        <strain evidence="1">NEAU-A11</strain>
    </source>
</reference>
<dbReference type="InterPro" id="IPR004401">
    <property type="entry name" value="YbaB/EbfC"/>
</dbReference>
<evidence type="ECO:0000313" key="1">
    <source>
        <dbReference type="EMBL" id="MBG0560959.1"/>
    </source>
</evidence>
<dbReference type="Pfam" id="PF02575">
    <property type="entry name" value="YbaB_DNA_bd"/>
    <property type="match status" value="1"/>
</dbReference>
<accession>A0A931C2A5</accession>